<reference evidence="1 2" key="1">
    <citation type="submission" date="2016-07" db="EMBL/GenBank/DDBJ databases">
        <title>Pervasive Adenine N6-methylation of Active Genes in Fungi.</title>
        <authorList>
            <consortium name="DOE Joint Genome Institute"/>
            <person name="Mondo S.J."/>
            <person name="Dannebaum R.O."/>
            <person name="Kuo R.C."/>
            <person name="Labutti K."/>
            <person name="Haridas S."/>
            <person name="Kuo A."/>
            <person name="Salamov A."/>
            <person name="Ahrendt S.R."/>
            <person name="Lipzen A."/>
            <person name="Sullivan W."/>
            <person name="Andreopoulos W.B."/>
            <person name="Clum A."/>
            <person name="Lindquist E."/>
            <person name="Daum C."/>
            <person name="Ramamoorthy G.K."/>
            <person name="Gryganskyi A."/>
            <person name="Culley D."/>
            <person name="Magnuson J.K."/>
            <person name="James T.Y."/>
            <person name="O'Malley M.A."/>
            <person name="Stajich J.E."/>
            <person name="Spatafora J.W."/>
            <person name="Visel A."/>
            <person name="Grigoriev I.V."/>
        </authorList>
    </citation>
    <scope>NUCLEOTIDE SEQUENCE [LARGE SCALE GENOMIC DNA]</scope>
    <source>
        <strain evidence="1 2">12-1054</strain>
    </source>
</reference>
<dbReference type="GeneID" id="63787199"/>
<evidence type="ECO:0000313" key="2">
    <source>
        <dbReference type="Proteomes" id="UP000193685"/>
    </source>
</evidence>
<protein>
    <submittedName>
        <fullName evidence="1">Uncharacterized protein</fullName>
    </submittedName>
</protein>
<dbReference type="RefSeq" id="XP_040724389.1">
    <property type="nucleotide sequence ID" value="XM_040870600.1"/>
</dbReference>
<comment type="caution">
    <text evidence="1">The sequence shown here is derived from an EMBL/GenBank/DDBJ whole genome shotgun (WGS) entry which is preliminary data.</text>
</comment>
<evidence type="ECO:0000313" key="1">
    <source>
        <dbReference type="EMBL" id="ORY80501.1"/>
    </source>
</evidence>
<dbReference type="EMBL" id="MCFI01000013">
    <property type="protein sequence ID" value="ORY80501.1"/>
    <property type="molecule type" value="Genomic_DNA"/>
</dbReference>
<dbReference type="AlphaFoldDB" id="A0A1Y2F9B8"/>
<organism evidence="1 2">
    <name type="scientific">Protomyces lactucae-debilis</name>
    <dbReference type="NCBI Taxonomy" id="2754530"/>
    <lineage>
        <taxon>Eukaryota</taxon>
        <taxon>Fungi</taxon>
        <taxon>Dikarya</taxon>
        <taxon>Ascomycota</taxon>
        <taxon>Taphrinomycotina</taxon>
        <taxon>Taphrinomycetes</taxon>
        <taxon>Taphrinales</taxon>
        <taxon>Protomycetaceae</taxon>
        <taxon>Protomyces</taxon>
    </lineage>
</organism>
<keyword evidence="2" id="KW-1185">Reference proteome</keyword>
<dbReference type="Proteomes" id="UP000193685">
    <property type="component" value="Unassembled WGS sequence"/>
</dbReference>
<gene>
    <name evidence="1" type="ORF">BCR37DRAFT_388208</name>
</gene>
<name>A0A1Y2F9B8_PROLT</name>
<proteinExistence type="predicted"/>
<sequence>MGASIHILGEEHYKLNQAYARSKLAQEILHLEIQKIGLRMQELYHRVQEVGKDPEMELCVHNYANLAEKRQRSICLYQVLTEQCNRLNMQLQQLCLGCSPLVTPLPLSSLPTFNQPLTTDDTSVDEFAPAFPNTSYLVFECLNLASTASMKSPVILSSDGPAVFDFSSCSDETRDIAVKSLSATLTEAAPKYAGGQLVQWQPGVHEATQAMPSALQAHTANLVPKVAIAPTWQPLEKRRKLCPECTLPRCDGSSTRCWLWQLLDHIPGPVIVKASDVKGNWFLLKTWRLYRDLKREVAANRLAIPCNPPRIHALESLLQKADILIKGCHLRGYVDRPLSSILHDPILRRLRLVPPKTQSVQ</sequence>
<accession>A0A1Y2F9B8</accession>